<gene>
    <name evidence="1" type="ORF">IW245_005178</name>
</gene>
<protein>
    <submittedName>
        <fullName evidence="1">SAM-dependent methyltransferase</fullName>
    </submittedName>
</protein>
<sequence>MLTFDRPTDACAALQTRVDELLGEHLGSRALEAGAGKRTRLSLPPDTYVVGVDTDPDALAWNTRLDERVLCDLMEYNPPFGTFDLITCWYVLEHVDRPELLIERFANWLRPGGLMVLAVPHLGSPKSLVTKWTPHSFHVWFRRKVAGSANAGKPGFGPYPTTLRRAIAPRNLARRAVDLGLTVAFEGYFEDSKQRKLRQILRLKGVGWRAARGLTRVASLGQLDALRTEYLVVLQKEG</sequence>
<accession>A0A8J7GH61</accession>
<dbReference type="Pfam" id="PF13489">
    <property type="entry name" value="Methyltransf_23"/>
    <property type="match status" value="1"/>
</dbReference>
<dbReference type="RefSeq" id="WP_197005686.1">
    <property type="nucleotide sequence ID" value="NZ_BONS01000011.1"/>
</dbReference>
<dbReference type="GO" id="GO:0008168">
    <property type="term" value="F:methyltransferase activity"/>
    <property type="evidence" value="ECO:0007669"/>
    <property type="project" value="UniProtKB-KW"/>
</dbReference>
<comment type="caution">
    <text evidence="1">The sequence shown here is derived from an EMBL/GenBank/DDBJ whole genome shotgun (WGS) entry which is preliminary data.</text>
</comment>
<keyword evidence="2" id="KW-1185">Reference proteome</keyword>
<dbReference type="EMBL" id="JADOUF010000001">
    <property type="protein sequence ID" value="MBG6138984.1"/>
    <property type="molecule type" value="Genomic_DNA"/>
</dbReference>
<keyword evidence="1" id="KW-0489">Methyltransferase</keyword>
<dbReference type="GO" id="GO:0032259">
    <property type="term" value="P:methylation"/>
    <property type="evidence" value="ECO:0007669"/>
    <property type="project" value="UniProtKB-KW"/>
</dbReference>
<name>A0A8J7GH61_9ACTN</name>
<dbReference type="CDD" id="cd02440">
    <property type="entry name" value="AdoMet_MTases"/>
    <property type="match status" value="1"/>
</dbReference>
<dbReference type="AlphaFoldDB" id="A0A8J7GH61"/>
<dbReference type="Gene3D" id="3.40.50.150">
    <property type="entry name" value="Vaccinia Virus protein VP39"/>
    <property type="match status" value="1"/>
</dbReference>
<organism evidence="1 2">
    <name type="scientific">Longispora fulva</name>
    <dbReference type="NCBI Taxonomy" id="619741"/>
    <lineage>
        <taxon>Bacteria</taxon>
        <taxon>Bacillati</taxon>
        <taxon>Actinomycetota</taxon>
        <taxon>Actinomycetes</taxon>
        <taxon>Micromonosporales</taxon>
        <taxon>Micromonosporaceae</taxon>
        <taxon>Longispora</taxon>
    </lineage>
</organism>
<dbReference type="SUPFAM" id="SSF53335">
    <property type="entry name" value="S-adenosyl-L-methionine-dependent methyltransferases"/>
    <property type="match status" value="1"/>
</dbReference>
<evidence type="ECO:0000313" key="1">
    <source>
        <dbReference type="EMBL" id="MBG6138984.1"/>
    </source>
</evidence>
<dbReference type="InterPro" id="IPR029063">
    <property type="entry name" value="SAM-dependent_MTases_sf"/>
</dbReference>
<keyword evidence="1" id="KW-0808">Transferase</keyword>
<reference evidence="1" key="1">
    <citation type="submission" date="2020-11" db="EMBL/GenBank/DDBJ databases">
        <title>Sequencing the genomes of 1000 actinobacteria strains.</title>
        <authorList>
            <person name="Klenk H.-P."/>
        </authorList>
    </citation>
    <scope>NUCLEOTIDE SEQUENCE</scope>
    <source>
        <strain evidence="1">DSM 45356</strain>
    </source>
</reference>
<proteinExistence type="predicted"/>
<evidence type="ECO:0000313" key="2">
    <source>
        <dbReference type="Proteomes" id="UP000622552"/>
    </source>
</evidence>
<dbReference type="Proteomes" id="UP000622552">
    <property type="component" value="Unassembled WGS sequence"/>
</dbReference>